<reference evidence="2 3" key="1">
    <citation type="submission" date="2024-03" db="EMBL/GenBank/DDBJ databases">
        <title>Novel species of the genus Variovorax.</title>
        <authorList>
            <person name="Liu Q."/>
            <person name="Xin Y.-H."/>
        </authorList>
    </citation>
    <scope>NUCLEOTIDE SEQUENCE [LARGE SCALE GENOMIC DNA]</scope>
    <source>
        <strain evidence="2 3">KACC 18501</strain>
    </source>
</reference>
<protein>
    <submittedName>
        <fullName evidence="2">Uncharacterized protein</fullName>
    </submittedName>
</protein>
<sequence length="1510" mass="160709">MATVVKPISTANFFRSNLKLAAVALPQLPTLMANTLCASDRPLALLPVRLETRFFAQPDGSSELRVRIYPDKIHLDSHERDLLPGEQQWGQHYWEQDWRAGPDAVARADAWRQLADRFGAARAAWIARALAPTNPLQRPKALVPAAQALPDAPQWPTVDIVQDGKEAAWRRAPQARLLPDRWFAVVQSGGRPVIAVSGGDIPKTLATGPDPQVPKADIAADQIAADKGMLWMVDFNEAEKVGMALRIAIPAALLAAGLDSLFVLGTASTNANDTAAQLAALLDAHHYTDGAEFLRTGTPTNNTADRRAGYDPSDAGRAQSFATEVMFDPATLDGSSNAARLGAALGLPPAQVAPVLGRLPFAAAAQDADMRAMNNALWPAAWGYFLSNMAGPDGSGLTPDHIAWARAHFLDHVRSAGPFASLRCGRQPYGILPVTSLDQWQPRAGEEGALARDTALQNLLRQLRDGAWRPQLEQAARVGRRTPPDPDGDLADVMRTDAVSSSYNTRGVLGRHYLQHLRAFLGEDLQGSGFIAQQDAIATGLLQRLGLPWRPRLARAAYADLAYRVGASLVQAGEVSPWRKLEPDFIGALLAQKGIDALIAMRPDPANPDSKQSLLQILLRHALLRELAQATAMIAAGLPGNDVATLLRDPELVDLVGGAAPTLSWKRQLALKVPAVTGDRTIRQFLESATAFDTSALQSLGAFRGSLDRLRTLDSEALQLLMQGTLDLSSHRLDAWITSFATKRLAAMRAAAQQGIYAGGYGWVENLRPAPPGSAAPVAPPAGESGPLFASPNDSGFIHAPSMAHAAAAAMLRNAHLGATGVPLQDGPFAIDLTSRRVREASQLLEGVRQGQPLGALLGYRFERGLHELQLDRFIAPLRDLAPLVAGKLEAKTQPLEAIAANNVVDGLVLHSRWRTDGRPIHALLVNAGASDNETQMVVQELNALGDAIDGLGDALTAEAAYQMARGNTSRIASTLAAIAHGDAPAPELEVARIPRSGIALTHRLLMLWSGTPTAATGWAAASTSVRATAEPMLNAWAARLLGDPRKVRCTIERLDDASGAVVETRVLHLSDLALAPLDVVYGVETTAGPRRTDTTPDDIEQRLLYVARHAAGGFAMQANLRIQHARPANLAATELTLLDVLEQARAARRLVANARGADAEDLNPPERANAATLDLTELEARVVKAENALNAAHKALDALVKKGTASTADALRVAMLKLGTFGLSPAVPAIAAGDDVPARAALLAQAAALLKQGKPRLDQGATLRGVASSTEARVRRDQLNERMRAVFGAAFVVLPRFTCDTAAAAELKAALAASTATQGGDALASHTWFMRSARVRDPVARMAACLRGAEVLNTGERLNLRVAQLPFASTERWVGLPCAPNTDPPSGKLSLVLQAPATLDTALPLCGLAVDEWIEVVPSRRETTAITFQYNPPDACAPQSVLLAVPPVPDQAWTVAGLHRVLVETLDLAKLRAIDPEALAASAQYLPALYLAFNAKDDVVSTDAAAFTR</sequence>
<evidence type="ECO:0000313" key="2">
    <source>
        <dbReference type="EMBL" id="MEJ8823735.1"/>
    </source>
</evidence>
<evidence type="ECO:0000313" key="3">
    <source>
        <dbReference type="Proteomes" id="UP001363010"/>
    </source>
</evidence>
<evidence type="ECO:0000256" key="1">
    <source>
        <dbReference type="SAM" id="Coils"/>
    </source>
</evidence>
<dbReference type="RefSeq" id="WP_340364763.1">
    <property type="nucleotide sequence ID" value="NZ_JBBKZV010000009.1"/>
</dbReference>
<keyword evidence="1" id="KW-0175">Coiled coil</keyword>
<accession>A0ABU8W114</accession>
<gene>
    <name evidence="2" type="ORF">WKW80_17115</name>
</gene>
<dbReference type="Proteomes" id="UP001363010">
    <property type="component" value="Unassembled WGS sequence"/>
</dbReference>
<dbReference type="EMBL" id="JBBKZV010000009">
    <property type="protein sequence ID" value="MEJ8823735.1"/>
    <property type="molecule type" value="Genomic_DNA"/>
</dbReference>
<keyword evidence="3" id="KW-1185">Reference proteome</keyword>
<proteinExistence type="predicted"/>
<comment type="caution">
    <text evidence="2">The sequence shown here is derived from an EMBL/GenBank/DDBJ whole genome shotgun (WGS) entry which is preliminary data.</text>
</comment>
<name>A0ABU8W114_9BURK</name>
<organism evidence="2 3">
    <name type="scientific">Variovorax humicola</name>
    <dbReference type="NCBI Taxonomy" id="1769758"/>
    <lineage>
        <taxon>Bacteria</taxon>
        <taxon>Pseudomonadati</taxon>
        <taxon>Pseudomonadota</taxon>
        <taxon>Betaproteobacteria</taxon>
        <taxon>Burkholderiales</taxon>
        <taxon>Comamonadaceae</taxon>
        <taxon>Variovorax</taxon>
    </lineage>
</organism>
<feature type="coiled-coil region" evidence="1">
    <location>
        <begin position="1169"/>
        <end position="1203"/>
    </location>
</feature>